<dbReference type="Gene3D" id="1.10.1780.10">
    <property type="entry name" value="Clp, N-terminal domain"/>
    <property type="match status" value="1"/>
</dbReference>
<evidence type="ECO:0000256" key="1">
    <source>
        <dbReference type="PROSITE-ProRule" id="PRU01251"/>
    </source>
</evidence>
<accession>A0A8A4ZF87</accession>
<dbReference type="KEGG" id="psic:J4E96_18275"/>
<keyword evidence="4" id="KW-1185">Reference proteome</keyword>
<name>A0A8A4ZF87_9MICO</name>
<reference evidence="3" key="1">
    <citation type="submission" date="2021-03" db="EMBL/GenBank/DDBJ databases">
        <title>Pengzhenrongella sicca gen. nov., sp. nov., a new member of suborder Micrococcineae isolated from High-Arctic tundra soil.</title>
        <authorList>
            <person name="Peng F."/>
        </authorList>
    </citation>
    <scope>NUCLEOTIDE SEQUENCE</scope>
    <source>
        <strain evidence="3">LRZ-2</strain>
    </source>
</reference>
<gene>
    <name evidence="3" type="ORF">J4E96_18275</name>
</gene>
<dbReference type="InterPro" id="IPR004176">
    <property type="entry name" value="Clp_R_N"/>
</dbReference>
<keyword evidence="1" id="KW-0677">Repeat</keyword>
<organism evidence="3 4">
    <name type="scientific">Pengzhenrongella sicca</name>
    <dbReference type="NCBI Taxonomy" id="2819238"/>
    <lineage>
        <taxon>Bacteria</taxon>
        <taxon>Bacillati</taxon>
        <taxon>Actinomycetota</taxon>
        <taxon>Actinomycetes</taxon>
        <taxon>Micrococcales</taxon>
        <taxon>Pengzhenrongella</taxon>
    </lineage>
</organism>
<proteinExistence type="predicted"/>
<protein>
    <recommendedName>
        <fullName evidence="2">Clp R domain-containing protein</fullName>
    </recommendedName>
</protein>
<dbReference type="SUPFAM" id="SSF81923">
    <property type="entry name" value="Double Clp-N motif"/>
    <property type="match status" value="1"/>
</dbReference>
<dbReference type="AlphaFoldDB" id="A0A8A4ZF87"/>
<dbReference type="InterPro" id="IPR036628">
    <property type="entry name" value="Clp_N_dom_sf"/>
</dbReference>
<dbReference type="EMBL" id="CP071868">
    <property type="protein sequence ID" value="QTE29206.1"/>
    <property type="molecule type" value="Genomic_DNA"/>
</dbReference>
<dbReference type="Proteomes" id="UP000663937">
    <property type="component" value="Chromosome"/>
</dbReference>
<dbReference type="Pfam" id="PF02861">
    <property type="entry name" value="Clp_N"/>
    <property type="match status" value="1"/>
</dbReference>
<feature type="domain" description="Clp R" evidence="2">
    <location>
        <begin position="1"/>
        <end position="70"/>
    </location>
</feature>
<evidence type="ECO:0000313" key="4">
    <source>
        <dbReference type="Proteomes" id="UP000663937"/>
    </source>
</evidence>
<evidence type="ECO:0000313" key="3">
    <source>
        <dbReference type="EMBL" id="QTE29206.1"/>
    </source>
</evidence>
<dbReference type="PROSITE" id="PS51903">
    <property type="entry name" value="CLP_R"/>
    <property type="match status" value="1"/>
</dbReference>
<sequence length="157" mass="16135">MADKPLPNDLAGILRQGRAIAYAMGARTLEAEHLLLALADDADSPAARALGAAGLDPDRIRALLRAERRQSLAHAGVELVEDPVSSLEPGFTPRWGTSAKDALVRGKAAAGGGLHRETAADLLVGVLGAEVGTVPRALALAGIDRAELIDGLVAGLR</sequence>
<evidence type="ECO:0000259" key="2">
    <source>
        <dbReference type="PROSITE" id="PS51903"/>
    </source>
</evidence>
<dbReference type="RefSeq" id="WP_227423471.1">
    <property type="nucleotide sequence ID" value="NZ_CP071868.1"/>
</dbReference>